<organism evidence="9 10">
    <name type="scientific">Paraburkholderia podalyriae</name>
    <dbReference type="NCBI Taxonomy" id="1938811"/>
    <lineage>
        <taxon>Bacteria</taxon>
        <taxon>Pseudomonadati</taxon>
        <taxon>Pseudomonadota</taxon>
        <taxon>Betaproteobacteria</taxon>
        <taxon>Burkholderiales</taxon>
        <taxon>Burkholderiaceae</taxon>
        <taxon>Paraburkholderia</taxon>
    </lineage>
</organism>
<evidence type="ECO:0000256" key="4">
    <source>
        <dbReference type="ARBA" id="ARBA00022692"/>
    </source>
</evidence>
<evidence type="ECO:0000256" key="2">
    <source>
        <dbReference type="ARBA" id="ARBA00022475"/>
    </source>
</evidence>
<accession>A0ABR7PR90</accession>
<evidence type="ECO:0000256" key="7">
    <source>
        <dbReference type="SAM" id="Phobius"/>
    </source>
</evidence>
<keyword evidence="6 7" id="KW-0472">Membrane</keyword>
<dbReference type="Pfam" id="PF02470">
    <property type="entry name" value="MlaD"/>
    <property type="match status" value="2"/>
</dbReference>
<keyword evidence="2" id="KW-1003">Cell membrane</keyword>
<protein>
    <submittedName>
        <fullName evidence="9">MCE family protein</fullName>
    </submittedName>
</protein>
<dbReference type="InterPro" id="IPR003399">
    <property type="entry name" value="Mce/MlaD"/>
</dbReference>
<dbReference type="RefSeq" id="WP_187635818.1">
    <property type="nucleotide sequence ID" value="NZ_VZQQ01000015.1"/>
</dbReference>
<evidence type="ECO:0000256" key="6">
    <source>
        <dbReference type="ARBA" id="ARBA00023136"/>
    </source>
</evidence>
<evidence type="ECO:0000259" key="8">
    <source>
        <dbReference type="Pfam" id="PF02470"/>
    </source>
</evidence>
<dbReference type="PANTHER" id="PTHR30462:SF0">
    <property type="entry name" value="INTERMEMBRANE TRANSPORT PROTEIN YEBT"/>
    <property type="match status" value="1"/>
</dbReference>
<comment type="caution">
    <text evidence="9">The sequence shown here is derived from an EMBL/GenBank/DDBJ whole genome shotgun (WGS) entry which is preliminary data.</text>
</comment>
<dbReference type="InterPro" id="IPR051800">
    <property type="entry name" value="PqiA-PqiB_transport"/>
</dbReference>
<keyword evidence="4 7" id="KW-0812">Transmembrane</keyword>
<proteinExistence type="predicted"/>
<reference evidence="9 10" key="1">
    <citation type="submission" date="2019-09" db="EMBL/GenBank/DDBJ databases">
        <title>Paraburkholderia podalyriae sp. nov., A South African Podalyria-associated rhizobium.</title>
        <authorList>
            <person name="Mavima L."/>
            <person name="Beukes C.W."/>
            <person name="Palmer M."/>
            <person name="De Meyer S.E."/>
            <person name="James E.K."/>
            <person name="Maluk M."/>
            <person name="Avontuur J.R."/>
            <person name="Chan W.Y."/>
            <person name="Venter S.N."/>
            <person name="Steenkamp E.T."/>
        </authorList>
    </citation>
    <scope>NUCLEOTIDE SEQUENCE [LARGE SCALE GENOMIC DNA]</scope>
    <source>
        <strain evidence="9 10">WC7.3b</strain>
    </source>
</reference>
<feature type="transmembrane region" description="Helical" evidence="7">
    <location>
        <begin position="21"/>
        <end position="42"/>
    </location>
</feature>
<keyword evidence="10" id="KW-1185">Reference proteome</keyword>
<dbReference type="PANTHER" id="PTHR30462">
    <property type="entry name" value="INTERMEMBRANE TRANSPORT PROTEIN PQIB-RELATED"/>
    <property type="match status" value="1"/>
</dbReference>
<evidence type="ECO:0000313" key="10">
    <source>
        <dbReference type="Proteomes" id="UP000736373"/>
    </source>
</evidence>
<keyword evidence="3" id="KW-0997">Cell inner membrane</keyword>
<feature type="domain" description="Mce/MlaD" evidence="8">
    <location>
        <begin position="45"/>
        <end position="111"/>
    </location>
</feature>
<comment type="subcellular location">
    <subcellularLocation>
        <location evidence="1">Cell inner membrane</location>
    </subcellularLocation>
</comment>
<sequence>MSGTRPRRSQAQVRRSPWPGWIWAVPIAAFAMAGWLGVRALMHQGETVTVTFDNAYGMRAGDTIVTLRGVKVGAVSDLTLAPDGQHVQAELKIDRAEKKYLRSETKFFLRGAHVDLSDPTSIKGVLSGPEIVMEPGAGEPASHFDGVDRRPALAPGHGPVVTYLVRFDGAVGELKNGADVQLRGFDVGTVTSVRLNYDARTGALSTPVQIALNPSQLGIVGAPPPANGNWRPLVDSMLTRLVATGLRARLSQDPPVVGADKINLDFVAGAPAATLASEDGLPVIPSVAPANLDATMAKANEVIQKIDDLPIRQTGEQVRSIAARINTLSSSPQIKDSLTHIDRSVAQIDRTLQQVSPQIGPLVTQLHETANAADRTVAAANRTLGGDASSQNDLPAALQELTDTARSIRALADYLDRHPEALVRGRQQEAQ</sequence>
<feature type="domain" description="Mce/MlaD" evidence="8">
    <location>
        <begin position="161"/>
        <end position="215"/>
    </location>
</feature>
<evidence type="ECO:0000313" key="9">
    <source>
        <dbReference type="EMBL" id="MBC8748774.1"/>
    </source>
</evidence>
<dbReference type="Proteomes" id="UP000736373">
    <property type="component" value="Unassembled WGS sequence"/>
</dbReference>
<gene>
    <name evidence="9" type="ORF">F6X42_19900</name>
</gene>
<evidence type="ECO:0000256" key="5">
    <source>
        <dbReference type="ARBA" id="ARBA00022989"/>
    </source>
</evidence>
<evidence type="ECO:0000256" key="1">
    <source>
        <dbReference type="ARBA" id="ARBA00004533"/>
    </source>
</evidence>
<evidence type="ECO:0000256" key="3">
    <source>
        <dbReference type="ARBA" id="ARBA00022519"/>
    </source>
</evidence>
<dbReference type="EMBL" id="VZQQ01000015">
    <property type="protein sequence ID" value="MBC8748774.1"/>
    <property type="molecule type" value="Genomic_DNA"/>
</dbReference>
<keyword evidence="5 7" id="KW-1133">Transmembrane helix</keyword>
<name>A0ABR7PR90_9BURK</name>